<evidence type="ECO:0000313" key="2">
    <source>
        <dbReference type="Proteomes" id="UP000007798"/>
    </source>
</evidence>
<dbReference type="InParanoid" id="A0A0Q9X6M1"/>
<dbReference type="EMBL" id="CH968315">
    <property type="protein sequence ID" value="KRG00446.1"/>
    <property type="molecule type" value="Genomic_DNA"/>
</dbReference>
<evidence type="ECO:0000313" key="1">
    <source>
        <dbReference type="EMBL" id="KRG00446.1"/>
    </source>
</evidence>
<name>A0A0Q9X6M1_DROWI</name>
<gene>
    <name evidence="1" type="primary">Dwil\GK28342</name>
    <name evidence="1" type="ORF">Dwil_GK28342</name>
</gene>
<reference evidence="1 2" key="1">
    <citation type="journal article" date="2007" name="Nature">
        <title>Evolution of genes and genomes on the Drosophila phylogeny.</title>
        <authorList>
            <consortium name="Drosophila 12 Genomes Consortium"/>
            <person name="Clark A.G."/>
            <person name="Eisen M.B."/>
            <person name="Smith D.R."/>
            <person name="Bergman C.M."/>
            <person name="Oliver B."/>
            <person name="Markow T.A."/>
            <person name="Kaufman T.C."/>
            <person name="Kellis M."/>
            <person name="Gelbart W."/>
            <person name="Iyer V.N."/>
            <person name="Pollard D.A."/>
            <person name="Sackton T.B."/>
            <person name="Larracuente A.M."/>
            <person name="Singh N.D."/>
            <person name="Abad J.P."/>
            <person name="Abt D.N."/>
            <person name="Adryan B."/>
            <person name="Aguade M."/>
            <person name="Akashi H."/>
            <person name="Anderson W.W."/>
            <person name="Aquadro C.F."/>
            <person name="Ardell D.H."/>
            <person name="Arguello R."/>
            <person name="Artieri C.G."/>
            <person name="Barbash D.A."/>
            <person name="Barker D."/>
            <person name="Barsanti P."/>
            <person name="Batterham P."/>
            <person name="Batzoglou S."/>
            <person name="Begun D."/>
            <person name="Bhutkar A."/>
            <person name="Blanco E."/>
            <person name="Bosak S.A."/>
            <person name="Bradley R.K."/>
            <person name="Brand A.D."/>
            <person name="Brent M.R."/>
            <person name="Brooks A.N."/>
            <person name="Brown R.H."/>
            <person name="Butlin R.K."/>
            <person name="Caggese C."/>
            <person name="Calvi B.R."/>
            <person name="Bernardo de Carvalho A."/>
            <person name="Caspi A."/>
            <person name="Castrezana S."/>
            <person name="Celniker S.E."/>
            <person name="Chang J.L."/>
            <person name="Chapple C."/>
            <person name="Chatterji S."/>
            <person name="Chinwalla A."/>
            <person name="Civetta A."/>
            <person name="Clifton S.W."/>
            <person name="Comeron J.M."/>
            <person name="Costello J.C."/>
            <person name="Coyne J.A."/>
            <person name="Daub J."/>
            <person name="David R.G."/>
            <person name="Delcher A.L."/>
            <person name="Delehaunty K."/>
            <person name="Do C.B."/>
            <person name="Ebling H."/>
            <person name="Edwards K."/>
            <person name="Eickbush T."/>
            <person name="Evans J.D."/>
            <person name="Filipski A."/>
            <person name="Findeiss S."/>
            <person name="Freyhult E."/>
            <person name="Fulton L."/>
            <person name="Fulton R."/>
            <person name="Garcia A.C."/>
            <person name="Gardiner A."/>
            <person name="Garfield D.A."/>
            <person name="Garvin B.E."/>
            <person name="Gibson G."/>
            <person name="Gilbert D."/>
            <person name="Gnerre S."/>
            <person name="Godfrey J."/>
            <person name="Good R."/>
            <person name="Gotea V."/>
            <person name="Gravely B."/>
            <person name="Greenberg A.J."/>
            <person name="Griffiths-Jones S."/>
            <person name="Gross S."/>
            <person name="Guigo R."/>
            <person name="Gustafson E.A."/>
            <person name="Haerty W."/>
            <person name="Hahn M.W."/>
            <person name="Halligan D.L."/>
            <person name="Halpern A.L."/>
            <person name="Halter G.M."/>
            <person name="Han M.V."/>
            <person name="Heger A."/>
            <person name="Hillier L."/>
            <person name="Hinrichs A.S."/>
            <person name="Holmes I."/>
            <person name="Hoskins R.A."/>
            <person name="Hubisz M.J."/>
            <person name="Hultmark D."/>
            <person name="Huntley M.A."/>
            <person name="Jaffe D.B."/>
            <person name="Jagadeeshan S."/>
            <person name="Jeck W.R."/>
            <person name="Johnson J."/>
            <person name="Jones C.D."/>
            <person name="Jordan W.C."/>
            <person name="Karpen G.H."/>
            <person name="Kataoka E."/>
            <person name="Keightley P.D."/>
            <person name="Kheradpour P."/>
            <person name="Kirkness E.F."/>
            <person name="Koerich L.B."/>
            <person name="Kristiansen K."/>
            <person name="Kudrna D."/>
            <person name="Kulathinal R.J."/>
            <person name="Kumar S."/>
            <person name="Kwok R."/>
            <person name="Lander E."/>
            <person name="Langley C.H."/>
            <person name="Lapoint R."/>
            <person name="Lazzaro B.P."/>
            <person name="Lee S.J."/>
            <person name="Levesque L."/>
            <person name="Li R."/>
            <person name="Lin C.F."/>
            <person name="Lin M.F."/>
            <person name="Lindblad-Toh K."/>
            <person name="Llopart A."/>
            <person name="Long M."/>
            <person name="Low L."/>
            <person name="Lozovsky E."/>
            <person name="Lu J."/>
            <person name="Luo M."/>
            <person name="Machado C.A."/>
            <person name="Makalowski W."/>
            <person name="Marzo M."/>
            <person name="Matsuda M."/>
            <person name="Matzkin L."/>
            <person name="McAllister B."/>
            <person name="McBride C.S."/>
            <person name="McKernan B."/>
            <person name="McKernan K."/>
            <person name="Mendez-Lago M."/>
            <person name="Minx P."/>
            <person name="Mollenhauer M.U."/>
            <person name="Montooth K."/>
            <person name="Mount S.M."/>
            <person name="Mu X."/>
            <person name="Myers E."/>
            <person name="Negre B."/>
            <person name="Newfeld S."/>
            <person name="Nielsen R."/>
            <person name="Noor M.A."/>
            <person name="O'Grady P."/>
            <person name="Pachter L."/>
            <person name="Papaceit M."/>
            <person name="Parisi M.J."/>
            <person name="Parisi M."/>
            <person name="Parts L."/>
            <person name="Pedersen J.S."/>
            <person name="Pesole G."/>
            <person name="Phillippy A.M."/>
            <person name="Ponting C.P."/>
            <person name="Pop M."/>
            <person name="Porcelli D."/>
            <person name="Powell J.R."/>
            <person name="Prohaska S."/>
            <person name="Pruitt K."/>
            <person name="Puig M."/>
            <person name="Quesneville H."/>
            <person name="Ram K.R."/>
            <person name="Rand D."/>
            <person name="Rasmussen M.D."/>
            <person name="Reed L.K."/>
            <person name="Reenan R."/>
            <person name="Reily A."/>
            <person name="Remington K.A."/>
            <person name="Rieger T.T."/>
            <person name="Ritchie M.G."/>
            <person name="Robin C."/>
            <person name="Rogers Y.H."/>
            <person name="Rohde C."/>
            <person name="Rozas J."/>
            <person name="Rubenfield M.J."/>
            <person name="Ruiz A."/>
            <person name="Russo S."/>
            <person name="Salzberg S.L."/>
            <person name="Sanchez-Gracia A."/>
            <person name="Saranga D.J."/>
            <person name="Sato H."/>
            <person name="Schaeffer S.W."/>
            <person name="Schatz M.C."/>
            <person name="Schlenke T."/>
            <person name="Schwartz R."/>
            <person name="Segarra C."/>
            <person name="Singh R.S."/>
            <person name="Sirot L."/>
            <person name="Sirota M."/>
            <person name="Sisneros N.B."/>
            <person name="Smith C.D."/>
            <person name="Smith T.F."/>
            <person name="Spieth J."/>
            <person name="Stage D.E."/>
            <person name="Stark A."/>
            <person name="Stephan W."/>
            <person name="Strausberg R.L."/>
            <person name="Strempel S."/>
            <person name="Sturgill D."/>
            <person name="Sutton G."/>
            <person name="Sutton G.G."/>
            <person name="Tao W."/>
            <person name="Teichmann S."/>
            <person name="Tobari Y.N."/>
            <person name="Tomimura Y."/>
            <person name="Tsolas J.M."/>
            <person name="Valente V.L."/>
            <person name="Venter E."/>
            <person name="Venter J.C."/>
            <person name="Vicario S."/>
            <person name="Vieira F.G."/>
            <person name="Vilella A.J."/>
            <person name="Villasante A."/>
            <person name="Walenz B."/>
            <person name="Wang J."/>
            <person name="Wasserman M."/>
            <person name="Watts T."/>
            <person name="Wilson D."/>
            <person name="Wilson R.K."/>
            <person name="Wing R.A."/>
            <person name="Wolfner M.F."/>
            <person name="Wong A."/>
            <person name="Wong G.K."/>
            <person name="Wu C.I."/>
            <person name="Wu G."/>
            <person name="Yamamoto D."/>
            <person name="Yang H.P."/>
            <person name="Yang S.P."/>
            <person name="Yorke J.A."/>
            <person name="Yoshida K."/>
            <person name="Zdobnov E."/>
            <person name="Zhang P."/>
            <person name="Zhang Y."/>
            <person name="Zimin A.V."/>
            <person name="Baldwin J."/>
            <person name="Abdouelleil A."/>
            <person name="Abdulkadir J."/>
            <person name="Abebe A."/>
            <person name="Abera B."/>
            <person name="Abreu J."/>
            <person name="Acer S.C."/>
            <person name="Aftuck L."/>
            <person name="Alexander A."/>
            <person name="An P."/>
            <person name="Anderson E."/>
            <person name="Anderson S."/>
            <person name="Arachi H."/>
            <person name="Azer M."/>
            <person name="Bachantsang P."/>
            <person name="Barry A."/>
            <person name="Bayul T."/>
            <person name="Berlin A."/>
            <person name="Bessette D."/>
            <person name="Bloom T."/>
            <person name="Blye J."/>
            <person name="Boguslavskiy L."/>
            <person name="Bonnet C."/>
            <person name="Boukhgalter B."/>
            <person name="Bourzgui I."/>
            <person name="Brown A."/>
            <person name="Cahill P."/>
            <person name="Channer S."/>
            <person name="Cheshatsang Y."/>
            <person name="Chuda L."/>
            <person name="Citroen M."/>
            <person name="Collymore A."/>
            <person name="Cooke P."/>
            <person name="Costello M."/>
            <person name="D'Aco K."/>
            <person name="Daza R."/>
            <person name="De Haan G."/>
            <person name="DeGray S."/>
            <person name="DeMaso C."/>
            <person name="Dhargay N."/>
            <person name="Dooley K."/>
            <person name="Dooley E."/>
            <person name="Doricent M."/>
            <person name="Dorje P."/>
            <person name="Dorjee K."/>
            <person name="Dupes A."/>
            <person name="Elong R."/>
            <person name="Falk J."/>
            <person name="Farina A."/>
            <person name="Faro S."/>
            <person name="Ferguson D."/>
            <person name="Fisher S."/>
            <person name="Foley C.D."/>
            <person name="Franke A."/>
            <person name="Friedrich D."/>
            <person name="Gadbois L."/>
            <person name="Gearin G."/>
            <person name="Gearin C.R."/>
            <person name="Giannoukos G."/>
            <person name="Goode T."/>
            <person name="Graham J."/>
            <person name="Grandbois E."/>
            <person name="Grewal S."/>
            <person name="Gyaltsen K."/>
            <person name="Hafez N."/>
            <person name="Hagos B."/>
            <person name="Hall J."/>
            <person name="Henson C."/>
            <person name="Hollinger A."/>
            <person name="Honan T."/>
            <person name="Huard M.D."/>
            <person name="Hughes L."/>
            <person name="Hurhula B."/>
            <person name="Husby M.E."/>
            <person name="Kamat A."/>
            <person name="Kanga B."/>
            <person name="Kashin S."/>
            <person name="Khazanovich D."/>
            <person name="Kisner P."/>
            <person name="Lance K."/>
            <person name="Lara M."/>
            <person name="Lee W."/>
            <person name="Lennon N."/>
            <person name="Letendre F."/>
            <person name="LeVine R."/>
            <person name="Lipovsky A."/>
            <person name="Liu X."/>
            <person name="Liu J."/>
            <person name="Liu S."/>
            <person name="Lokyitsang T."/>
            <person name="Lokyitsang Y."/>
            <person name="Lubonja R."/>
            <person name="Lui A."/>
            <person name="MacDonald P."/>
            <person name="Magnisalis V."/>
            <person name="Maru K."/>
            <person name="Matthews C."/>
            <person name="McCusker W."/>
            <person name="McDonough S."/>
            <person name="Mehta T."/>
            <person name="Meldrim J."/>
            <person name="Meneus L."/>
            <person name="Mihai O."/>
            <person name="Mihalev A."/>
            <person name="Mihova T."/>
            <person name="Mittelman R."/>
            <person name="Mlenga V."/>
            <person name="Montmayeur A."/>
            <person name="Mulrain L."/>
            <person name="Navidi A."/>
            <person name="Naylor J."/>
            <person name="Negash T."/>
            <person name="Nguyen T."/>
            <person name="Nguyen N."/>
            <person name="Nicol R."/>
            <person name="Norbu C."/>
            <person name="Norbu N."/>
            <person name="Novod N."/>
            <person name="O'Neill B."/>
            <person name="Osman S."/>
            <person name="Markiewicz E."/>
            <person name="Oyono O.L."/>
            <person name="Patti C."/>
            <person name="Phunkhang P."/>
            <person name="Pierre F."/>
            <person name="Priest M."/>
            <person name="Raghuraman S."/>
            <person name="Rege F."/>
            <person name="Reyes R."/>
            <person name="Rise C."/>
            <person name="Rogov P."/>
            <person name="Ross K."/>
            <person name="Ryan E."/>
            <person name="Settipalli S."/>
            <person name="Shea T."/>
            <person name="Sherpa N."/>
            <person name="Shi L."/>
            <person name="Shih D."/>
            <person name="Sparrow T."/>
            <person name="Spaulding J."/>
            <person name="Stalker J."/>
            <person name="Stange-Thomann N."/>
            <person name="Stavropoulos S."/>
            <person name="Stone C."/>
            <person name="Strader C."/>
            <person name="Tesfaye S."/>
            <person name="Thomson T."/>
            <person name="Thoulutsang Y."/>
            <person name="Thoulutsang D."/>
            <person name="Topham K."/>
            <person name="Topping I."/>
            <person name="Tsamla T."/>
            <person name="Vassiliev H."/>
            <person name="Vo A."/>
            <person name="Wangchuk T."/>
            <person name="Wangdi T."/>
            <person name="Weiand M."/>
            <person name="Wilkinson J."/>
            <person name="Wilson A."/>
            <person name="Yadav S."/>
            <person name="Young G."/>
            <person name="Yu Q."/>
            <person name="Zembek L."/>
            <person name="Zhong D."/>
            <person name="Zimmer A."/>
            <person name="Zwirko Z."/>
            <person name="Jaffe D.B."/>
            <person name="Alvarez P."/>
            <person name="Brockman W."/>
            <person name="Butler J."/>
            <person name="Chin C."/>
            <person name="Gnerre S."/>
            <person name="Grabherr M."/>
            <person name="Kleber M."/>
            <person name="Mauceli E."/>
            <person name="MacCallum I."/>
        </authorList>
    </citation>
    <scope>NUCLEOTIDE SEQUENCE [LARGE SCALE GENOMIC DNA]</scope>
    <source>
        <strain evidence="2">Tucson 14030-0811.24</strain>
    </source>
</reference>
<sequence length="81" mass="9603">MKSIANLSTQNQYYNRDTQVNVWDGEIDITANYTGFLEIVVRDRDSVFMAYSDYFDIITPATEAEQIHELSMDYYFNIWIK</sequence>
<dbReference type="OrthoDB" id="8087822at2759"/>
<dbReference type="Proteomes" id="UP000007798">
    <property type="component" value="Unassembled WGS sequence"/>
</dbReference>
<proteinExistence type="predicted"/>
<dbReference type="AlphaFoldDB" id="A0A0Q9X6M1"/>
<keyword evidence="2" id="KW-1185">Reference proteome</keyword>
<protein>
    <submittedName>
        <fullName evidence="1">Uncharacterized protein</fullName>
    </submittedName>
</protein>
<feature type="non-terminal residue" evidence="1">
    <location>
        <position position="81"/>
    </location>
</feature>
<dbReference type="STRING" id="7260.A0A0Q9X6M1"/>
<accession>A0A0Q9X6M1</accession>
<organism evidence="1 2">
    <name type="scientific">Drosophila willistoni</name>
    <name type="common">Fruit fly</name>
    <dbReference type="NCBI Taxonomy" id="7260"/>
    <lineage>
        <taxon>Eukaryota</taxon>
        <taxon>Metazoa</taxon>
        <taxon>Ecdysozoa</taxon>
        <taxon>Arthropoda</taxon>
        <taxon>Hexapoda</taxon>
        <taxon>Insecta</taxon>
        <taxon>Pterygota</taxon>
        <taxon>Neoptera</taxon>
        <taxon>Endopterygota</taxon>
        <taxon>Diptera</taxon>
        <taxon>Brachycera</taxon>
        <taxon>Muscomorpha</taxon>
        <taxon>Ephydroidea</taxon>
        <taxon>Drosophilidae</taxon>
        <taxon>Drosophila</taxon>
        <taxon>Sophophora</taxon>
    </lineage>
</organism>